<dbReference type="EMBL" id="FUXX01000051">
    <property type="protein sequence ID" value="SKA68860.1"/>
    <property type="molecule type" value="Genomic_DNA"/>
</dbReference>
<dbReference type="InterPro" id="IPR016181">
    <property type="entry name" value="Acyl_CoA_acyltransferase"/>
</dbReference>
<organism evidence="2 3">
    <name type="scientific">Succinivibrio dextrinosolvens DSM 3072</name>
    <dbReference type="NCBI Taxonomy" id="1123324"/>
    <lineage>
        <taxon>Bacteria</taxon>
        <taxon>Pseudomonadati</taxon>
        <taxon>Pseudomonadota</taxon>
        <taxon>Gammaproteobacteria</taxon>
        <taxon>Aeromonadales</taxon>
        <taxon>Succinivibrionaceae</taxon>
        <taxon>Succinivibrio</taxon>
    </lineage>
</organism>
<dbReference type="InterPro" id="IPR000182">
    <property type="entry name" value="GNAT_dom"/>
</dbReference>
<evidence type="ECO:0000259" key="1">
    <source>
        <dbReference type="PROSITE" id="PS51186"/>
    </source>
</evidence>
<keyword evidence="2" id="KW-0808">Transferase</keyword>
<dbReference type="RefSeq" id="WP_078929422.1">
    <property type="nucleotide sequence ID" value="NZ_FUXX01000051.1"/>
</dbReference>
<name>A0A1T4VV32_9GAMM</name>
<dbReference type="Gene3D" id="3.40.630.30">
    <property type="match status" value="1"/>
</dbReference>
<feature type="domain" description="N-acetyltransferase" evidence="1">
    <location>
        <begin position="38"/>
        <end position="182"/>
    </location>
</feature>
<sequence length="184" mass="21090">MYFIHEITESFTHFKIIVQNYFKSRNLRKDCVVNEGELIFRRGNRGDLEKIVALHNTIFSRPFLDWLLILYKVRASELVSVAENKSGDIVAYDIYMFEPSEMKDNILHELYIGVHPDYQNQGIAGKLRRYSADCYDGGKLSGLSTLAPFSNVKALRSAQKAGYAITKASAKPAAYYLFRYLKKA</sequence>
<protein>
    <submittedName>
        <fullName evidence="2">Acetyltransferase (GNAT) family protein</fullName>
    </submittedName>
</protein>
<dbReference type="PROSITE" id="PS51186">
    <property type="entry name" value="GNAT"/>
    <property type="match status" value="1"/>
</dbReference>
<dbReference type="CDD" id="cd04301">
    <property type="entry name" value="NAT_SF"/>
    <property type="match status" value="1"/>
</dbReference>
<evidence type="ECO:0000313" key="3">
    <source>
        <dbReference type="Proteomes" id="UP000242432"/>
    </source>
</evidence>
<dbReference type="Proteomes" id="UP000242432">
    <property type="component" value="Unassembled WGS sequence"/>
</dbReference>
<accession>A0A1T4VV32</accession>
<dbReference type="AlphaFoldDB" id="A0A1T4VV32"/>
<dbReference type="SUPFAM" id="SSF55729">
    <property type="entry name" value="Acyl-CoA N-acyltransferases (Nat)"/>
    <property type="match status" value="1"/>
</dbReference>
<reference evidence="3" key="1">
    <citation type="submission" date="2017-02" db="EMBL/GenBank/DDBJ databases">
        <authorList>
            <person name="Varghese N."/>
            <person name="Submissions S."/>
        </authorList>
    </citation>
    <scope>NUCLEOTIDE SEQUENCE [LARGE SCALE GENOMIC DNA]</scope>
    <source>
        <strain evidence="3">DSM 3072</strain>
    </source>
</reference>
<dbReference type="Pfam" id="PF00583">
    <property type="entry name" value="Acetyltransf_1"/>
    <property type="match status" value="1"/>
</dbReference>
<gene>
    <name evidence="2" type="ORF">SAMN02745213_02106</name>
</gene>
<evidence type="ECO:0000313" key="2">
    <source>
        <dbReference type="EMBL" id="SKA68860.1"/>
    </source>
</evidence>
<keyword evidence="3" id="KW-1185">Reference proteome</keyword>
<dbReference type="GO" id="GO:0016747">
    <property type="term" value="F:acyltransferase activity, transferring groups other than amino-acyl groups"/>
    <property type="evidence" value="ECO:0007669"/>
    <property type="project" value="InterPro"/>
</dbReference>
<proteinExistence type="predicted"/>